<dbReference type="Proteomes" id="UP000247702">
    <property type="component" value="Unassembled WGS sequence"/>
</dbReference>
<organism evidence="2 3">
    <name type="scientific">Rhizophagus clarus</name>
    <dbReference type="NCBI Taxonomy" id="94130"/>
    <lineage>
        <taxon>Eukaryota</taxon>
        <taxon>Fungi</taxon>
        <taxon>Fungi incertae sedis</taxon>
        <taxon>Mucoromycota</taxon>
        <taxon>Glomeromycotina</taxon>
        <taxon>Glomeromycetes</taxon>
        <taxon>Glomerales</taxon>
        <taxon>Glomeraceae</taxon>
        <taxon>Rhizophagus</taxon>
    </lineage>
</organism>
<dbReference type="EMBL" id="BEXD01000473">
    <property type="protein sequence ID" value="GBB87749.1"/>
    <property type="molecule type" value="Genomic_DNA"/>
</dbReference>
<keyword evidence="3" id="KW-1185">Reference proteome</keyword>
<evidence type="ECO:0000256" key="1">
    <source>
        <dbReference type="SAM" id="MobiDB-lite"/>
    </source>
</evidence>
<name>A0A2Z6QPE8_9GLOM</name>
<dbReference type="AlphaFoldDB" id="A0A2Z6QPE8"/>
<evidence type="ECO:0000313" key="3">
    <source>
        <dbReference type="Proteomes" id="UP000247702"/>
    </source>
</evidence>
<comment type="caution">
    <text evidence="2">The sequence shown here is derived from an EMBL/GenBank/DDBJ whole genome shotgun (WGS) entry which is preliminary data.</text>
</comment>
<evidence type="ECO:0000313" key="2">
    <source>
        <dbReference type="EMBL" id="GBB87749.1"/>
    </source>
</evidence>
<protein>
    <submittedName>
        <fullName evidence="2">Uncharacterized protein</fullName>
    </submittedName>
</protein>
<sequence>MVRANTMIRKTRSDKKDTICKHCDHEYLTSQKLHEHLKRKNPCKLLQKQKEVASIQTPIQMSNQKANQQAIQGSEIKAQVESSSVNMSNKEKSHVEIPTPIPKLESKRKAPVLGVDYIITGRNSLF</sequence>
<reference evidence="2 3" key="1">
    <citation type="submission" date="2017-11" db="EMBL/GenBank/DDBJ databases">
        <title>The genome of Rhizophagus clarus HR1 reveals common genetic basis of auxotrophy among arbuscular mycorrhizal fungi.</title>
        <authorList>
            <person name="Kobayashi Y."/>
        </authorList>
    </citation>
    <scope>NUCLEOTIDE SEQUENCE [LARGE SCALE GENOMIC DNA]</scope>
    <source>
        <strain evidence="2 3">HR1</strain>
    </source>
</reference>
<feature type="region of interest" description="Disordered" evidence="1">
    <location>
        <begin position="83"/>
        <end position="102"/>
    </location>
</feature>
<proteinExistence type="predicted"/>
<accession>A0A2Z6QPE8</accession>
<gene>
    <name evidence="2" type="ORF">RclHR1_14230003</name>
</gene>